<dbReference type="InterPro" id="IPR019786">
    <property type="entry name" value="Zinc_finger_PHD-type_CS"/>
</dbReference>
<feature type="coiled-coil region" evidence="5">
    <location>
        <begin position="422"/>
        <end position="456"/>
    </location>
</feature>
<dbReference type="Gene3D" id="3.30.40.10">
    <property type="entry name" value="Zinc/RING finger domain, C3HC4 (zinc finger)"/>
    <property type="match status" value="3"/>
</dbReference>
<feature type="domain" description="PHD-type" evidence="8">
    <location>
        <begin position="170"/>
        <end position="288"/>
    </location>
</feature>
<dbReference type="PANTHER" id="PTHR13793:SF150">
    <property type="entry name" value="PHD FINGER PROTEIN 14"/>
    <property type="match status" value="1"/>
</dbReference>
<dbReference type="EMBL" id="HBUF01047819">
    <property type="protein sequence ID" value="CAG6620466.1"/>
    <property type="molecule type" value="Transcribed_RNA"/>
</dbReference>
<dbReference type="GO" id="GO:0008270">
    <property type="term" value="F:zinc ion binding"/>
    <property type="evidence" value="ECO:0007669"/>
    <property type="project" value="UniProtKB-KW"/>
</dbReference>
<dbReference type="InterPro" id="IPR019787">
    <property type="entry name" value="Znf_PHD-finger"/>
</dbReference>
<dbReference type="InterPro" id="IPR013083">
    <property type="entry name" value="Znf_RING/FYVE/PHD"/>
</dbReference>
<dbReference type="InterPro" id="IPR034732">
    <property type="entry name" value="EPHD"/>
</dbReference>
<protein>
    <submittedName>
        <fullName evidence="9">PHD finger protein 14</fullName>
    </submittedName>
</protein>
<keyword evidence="2 4" id="KW-0863">Zinc-finger</keyword>
<feature type="compositionally biased region" description="Acidic residues" evidence="6">
    <location>
        <begin position="19"/>
        <end position="29"/>
    </location>
</feature>
<feature type="compositionally biased region" description="Basic and acidic residues" evidence="6">
    <location>
        <begin position="669"/>
        <end position="681"/>
    </location>
</feature>
<reference evidence="9" key="1">
    <citation type="submission" date="2021-05" db="EMBL/GenBank/DDBJ databases">
        <authorList>
            <person name="Alioto T."/>
            <person name="Alioto T."/>
            <person name="Gomez Garrido J."/>
        </authorList>
    </citation>
    <scope>NUCLEOTIDE SEQUENCE</scope>
</reference>
<evidence type="ECO:0000256" key="3">
    <source>
        <dbReference type="ARBA" id="ARBA00022833"/>
    </source>
</evidence>
<dbReference type="AlphaFoldDB" id="A0A8D8Q024"/>
<dbReference type="InterPro" id="IPR050701">
    <property type="entry name" value="Histone_Mod_Regulator"/>
</dbReference>
<name>A0A8D8Q024_9HEMI</name>
<evidence type="ECO:0000259" key="7">
    <source>
        <dbReference type="PROSITE" id="PS50016"/>
    </source>
</evidence>
<feature type="region of interest" description="Disordered" evidence="6">
    <location>
        <begin position="1"/>
        <end position="83"/>
    </location>
</feature>
<dbReference type="SUPFAM" id="SSF57903">
    <property type="entry name" value="FYVE/PHD zinc finger"/>
    <property type="match status" value="3"/>
</dbReference>
<feature type="compositionally biased region" description="Basic and acidic residues" evidence="6">
    <location>
        <begin position="631"/>
        <end position="643"/>
    </location>
</feature>
<evidence type="ECO:0000313" key="9">
    <source>
        <dbReference type="EMBL" id="CAG6620466.1"/>
    </source>
</evidence>
<dbReference type="Pfam" id="PF13832">
    <property type="entry name" value="zf-HC5HC2H_2"/>
    <property type="match status" value="1"/>
</dbReference>
<organism evidence="9">
    <name type="scientific">Cacopsylla melanoneura</name>
    <dbReference type="NCBI Taxonomy" id="428564"/>
    <lineage>
        <taxon>Eukaryota</taxon>
        <taxon>Metazoa</taxon>
        <taxon>Ecdysozoa</taxon>
        <taxon>Arthropoda</taxon>
        <taxon>Hexapoda</taxon>
        <taxon>Insecta</taxon>
        <taxon>Pterygota</taxon>
        <taxon>Neoptera</taxon>
        <taxon>Paraneoptera</taxon>
        <taxon>Hemiptera</taxon>
        <taxon>Sternorrhyncha</taxon>
        <taxon>Psylloidea</taxon>
        <taxon>Psyllidae</taxon>
        <taxon>Psyllinae</taxon>
        <taxon>Cacopsylla</taxon>
    </lineage>
</organism>
<accession>A0A8D8Q024</accession>
<evidence type="ECO:0000256" key="4">
    <source>
        <dbReference type="PROSITE-ProRule" id="PRU00146"/>
    </source>
</evidence>
<dbReference type="CDD" id="cd15674">
    <property type="entry name" value="ePHD_PHF14"/>
    <property type="match status" value="1"/>
</dbReference>
<proteinExistence type="predicted"/>
<feature type="domain" description="PHD-type" evidence="7">
    <location>
        <begin position="565"/>
        <end position="619"/>
    </location>
</feature>
<evidence type="ECO:0000256" key="1">
    <source>
        <dbReference type="ARBA" id="ARBA00022723"/>
    </source>
</evidence>
<feature type="compositionally biased region" description="Acidic residues" evidence="6">
    <location>
        <begin position="55"/>
        <end position="67"/>
    </location>
</feature>
<keyword evidence="5" id="KW-0175">Coiled coil</keyword>
<feature type="region of interest" description="Disordered" evidence="6">
    <location>
        <begin position="616"/>
        <end position="737"/>
    </location>
</feature>
<dbReference type="Pfam" id="PF00628">
    <property type="entry name" value="PHD"/>
    <property type="match status" value="3"/>
</dbReference>
<dbReference type="PROSITE" id="PS50016">
    <property type="entry name" value="ZF_PHD_2"/>
    <property type="match status" value="3"/>
</dbReference>
<keyword evidence="1" id="KW-0479">Metal-binding</keyword>
<dbReference type="CDD" id="cd15562">
    <property type="entry name" value="PHD2_PHF14"/>
    <property type="match status" value="1"/>
</dbReference>
<dbReference type="PROSITE" id="PS01359">
    <property type="entry name" value="ZF_PHD_1"/>
    <property type="match status" value="2"/>
</dbReference>
<dbReference type="PROSITE" id="PS51805">
    <property type="entry name" value="EPHD"/>
    <property type="match status" value="1"/>
</dbReference>
<evidence type="ECO:0000256" key="2">
    <source>
        <dbReference type="ARBA" id="ARBA00022771"/>
    </source>
</evidence>
<dbReference type="InterPro" id="IPR001965">
    <property type="entry name" value="Znf_PHD"/>
</dbReference>
<keyword evidence="3" id="KW-0862">Zinc</keyword>
<evidence type="ECO:0000256" key="6">
    <source>
        <dbReference type="SAM" id="MobiDB-lite"/>
    </source>
</evidence>
<dbReference type="SMART" id="SM00249">
    <property type="entry name" value="PHD"/>
    <property type="match status" value="4"/>
</dbReference>
<feature type="compositionally biased region" description="Basic and acidic residues" evidence="6">
    <location>
        <begin position="30"/>
        <end position="40"/>
    </location>
</feature>
<dbReference type="InterPro" id="IPR011011">
    <property type="entry name" value="Znf_FYVE_PHD"/>
</dbReference>
<feature type="domain" description="PHD-type" evidence="7">
    <location>
        <begin position="107"/>
        <end position="167"/>
    </location>
</feature>
<dbReference type="CDD" id="cd15563">
    <property type="entry name" value="PHD3_PHF14"/>
    <property type="match status" value="1"/>
</dbReference>
<dbReference type="PANTHER" id="PTHR13793">
    <property type="entry name" value="PHD FINGER PROTEINS"/>
    <property type="match status" value="1"/>
</dbReference>
<dbReference type="Gene3D" id="2.30.30.1150">
    <property type="match status" value="1"/>
</dbReference>
<feature type="domain" description="PHD-type" evidence="7">
    <location>
        <begin position="798"/>
        <end position="851"/>
    </location>
</feature>
<dbReference type="CDD" id="cd15561">
    <property type="entry name" value="PHD1_PHF14"/>
    <property type="match status" value="1"/>
</dbReference>
<dbReference type="GO" id="GO:0006357">
    <property type="term" value="P:regulation of transcription by RNA polymerase II"/>
    <property type="evidence" value="ECO:0007669"/>
    <property type="project" value="TreeGrafter"/>
</dbReference>
<evidence type="ECO:0000256" key="5">
    <source>
        <dbReference type="SAM" id="Coils"/>
    </source>
</evidence>
<feature type="compositionally biased region" description="Basic residues" evidence="6">
    <location>
        <begin position="694"/>
        <end position="704"/>
    </location>
</feature>
<sequence>MERDPNKRRIKPPTQNYLDFEDLGESSDDSDFRIEDHAVDSDDDTINSDDSNGPNDEEDSGSDSDDSIGEKGTNGPKPVASNNVPVNILSAAQLKEQLDDISKFSKILVCCVCLGERSDDVNEIVECDSCGVTVHEGCYGVQDTASNSSTVSSCSTEPWFCESCRAGIAEPTCELCPNFGGIFKETDVGKWVHLVCALYIPGVAFGEVDRLSNVTLFEMPYSRWGAKSCALCPDESFARTGVCIQCDAGMCRTYFHVTCAQREGLLSEATSEEVDQADPFYAHCKLHSDKVLIKKRKRNFLSMTTRSALMRRQRELEARANEKTYVRIQRKLGKYKVKYVDMKSLRNPPWVPTQKLARPITSSATLCRALYKKAGLMEVDTGAVAAAQSDLDTLADMNKKWHIPLAFNVEFVAYFLNRNSRLGKLSREQNTLAAENEKLQSEASRVQSNYDELVKASEKRAEDISDMRTELELYHKVLLQAVPTKKLPSVDSIGKYNLHVTTNHHPLAVPGGGVPTAAALKAGVGFPLRNFNRTCANSMSTPTTTVTMATTPTKGTGSSSSGVLNHKCGLCHQGQDPHTLAKCDTCHLYYHLGCLSPPLLRMPKKTKLMGWQCSECDKESSDSNPEYIDTEAPRKLRHGRENSFQDDPLAVLSEELTSGAPSGKKRKRGPEFYHDKRDRYSPELIGKPSQPGSSRKKKKKKTKHLQNSSDKETGDGGVDPSPTTHPTRDGGEDAAPPQRQGIKLLIKSIPNPHSGVASTPQCFITTSQASVSIPSNVPPPPPRVSIPRPVVVRKEDPPSTCATCTELGLPAAMVKCDECLKSFHFGCLDPPVKKSPKVRGYSWHCADCDPTESDSS</sequence>
<evidence type="ECO:0000259" key="8">
    <source>
        <dbReference type="PROSITE" id="PS51805"/>
    </source>
</evidence>